<evidence type="ECO:0000313" key="2">
    <source>
        <dbReference type="Proteomes" id="UP000011115"/>
    </source>
</evidence>
<sequence>MRLGNCKCHNQVHIQYPAFPTICLKQNRIYSDVQSMQWRVGGEFEVLECSQSEGYAGEWQEQVGEDLSLGDCRKGDRNMQFEGDNEA</sequence>
<reference evidence="2" key="1">
    <citation type="journal article" date="2011" name="Nature">
        <title>Genome sequence and analysis of the tuber crop potato.</title>
        <authorList>
            <consortium name="The Potato Genome Sequencing Consortium"/>
        </authorList>
    </citation>
    <scope>NUCLEOTIDE SEQUENCE [LARGE SCALE GENOMIC DNA]</scope>
    <source>
        <strain evidence="2">cv. DM1-3 516 R44</strain>
    </source>
</reference>
<dbReference type="PaxDb" id="4113-PGSC0003DMT400004312"/>
<organism evidence="1 2">
    <name type="scientific">Solanum tuberosum</name>
    <name type="common">Potato</name>
    <dbReference type="NCBI Taxonomy" id="4113"/>
    <lineage>
        <taxon>Eukaryota</taxon>
        <taxon>Viridiplantae</taxon>
        <taxon>Streptophyta</taxon>
        <taxon>Embryophyta</taxon>
        <taxon>Tracheophyta</taxon>
        <taxon>Spermatophyta</taxon>
        <taxon>Magnoliopsida</taxon>
        <taxon>eudicotyledons</taxon>
        <taxon>Gunneridae</taxon>
        <taxon>Pentapetalae</taxon>
        <taxon>asterids</taxon>
        <taxon>lamiids</taxon>
        <taxon>Solanales</taxon>
        <taxon>Solanaceae</taxon>
        <taxon>Solanoideae</taxon>
        <taxon>Solaneae</taxon>
        <taxon>Solanum</taxon>
    </lineage>
</organism>
<proteinExistence type="predicted"/>
<protein>
    <submittedName>
        <fullName evidence="1">Pentatricopeptide repeat-containing protein</fullName>
    </submittedName>
</protein>
<dbReference type="InParanoid" id="M0ZN78"/>
<evidence type="ECO:0000313" key="1">
    <source>
        <dbReference type="EnsemblPlants" id="PGSC0003DMT400004312"/>
    </source>
</evidence>
<dbReference type="EnsemblPlants" id="PGSC0003DMT400004312">
    <property type="protein sequence ID" value="PGSC0003DMT400004312"/>
    <property type="gene ID" value="PGSC0003DMG402001710"/>
</dbReference>
<reference evidence="1" key="2">
    <citation type="submission" date="2015-06" db="UniProtKB">
        <authorList>
            <consortium name="EnsemblPlants"/>
        </authorList>
    </citation>
    <scope>IDENTIFICATION</scope>
    <source>
        <strain evidence="1">DM1-3 516 R44</strain>
    </source>
</reference>
<dbReference type="Proteomes" id="UP000011115">
    <property type="component" value="Unassembled WGS sequence"/>
</dbReference>
<name>M0ZN78_SOLTU</name>
<keyword evidence="2" id="KW-1185">Reference proteome</keyword>
<accession>M0ZN78</accession>
<dbReference type="Gramene" id="PGSC0003DMT400004312">
    <property type="protein sequence ID" value="PGSC0003DMT400004312"/>
    <property type="gene ID" value="PGSC0003DMG402001710"/>
</dbReference>
<dbReference type="HOGENOM" id="CLU_2487749_0_0_1"/>
<dbReference type="AlphaFoldDB" id="M0ZN78"/>